<protein>
    <submittedName>
        <fullName evidence="1">Uncharacterized protein</fullName>
    </submittedName>
</protein>
<accession>A0AAD7IZR2</accession>
<gene>
    <name evidence="1" type="ORF">B0H16DRAFT_1886732</name>
</gene>
<keyword evidence="2" id="KW-1185">Reference proteome</keyword>
<organism evidence="1 2">
    <name type="scientific">Mycena metata</name>
    <dbReference type="NCBI Taxonomy" id="1033252"/>
    <lineage>
        <taxon>Eukaryota</taxon>
        <taxon>Fungi</taxon>
        <taxon>Dikarya</taxon>
        <taxon>Basidiomycota</taxon>
        <taxon>Agaricomycotina</taxon>
        <taxon>Agaricomycetes</taxon>
        <taxon>Agaricomycetidae</taxon>
        <taxon>Agaricales</taxon>
        <taxon>Marasmiineae</taxon>
        <taxon>Mycenaceae</taxon>
        <taxon>Mycena</taxon>
    </lineage>
</organism>
<proteinExistence type="predicted"/>
<name>A0AAD7IZR2_9AGAR</name>
<evidence type="ECO:0000313" key="1">
    <source>
        <dbReference type="EMBL" id="KAJ7754015.1"/>
    </source>
</evidence>
<evidence type="ECO:0000313" key="2">
    <source>
        <dbReference type="Proteomes" id="UP001215598"/>
    </source>
</evidence>
<reference evidence="1" key="1">
    <citation type="submission" date="2023-03" db="EMBL/GenBank/DDBJ databases">
        <title>Massive genome expansion in bonnet fungi (Mycena s.s.) driven by repeated elements and novel gene families across ecological guilds.</title>
        <authorList>
            <consortium name="Lawrence Berkeley National Laboratory"/>
            <person name="Harder C.B."/>
            <person name="Miyauchi S."/>
            <person name="Viragh M."/>
            <person name="Kuo A."/>
            <person name="Thoen E."/>
            <person name="Andreopoulos B."/>
            <person name="Lu D."/>
            <person name="Skrede I."/>
            <person name="Drula E."/>
            <person name="Henrissat B."/>
            <person name="Morin E."/>
            <person name="Kohler A."/>
            <person name="Barry K."/>
            <person name="LaButti K."/>
            <person name="Morin E."/>
            <person name="Salamov A."/>
            <person name="Lipzen A."/>
            <person name="Mereny Z."/>
            <person name="Hegedus B."/>
            <person name="Baldrian P."/>
            <person name="Stursova M."/>
            <person name="Weitz H."/>
            <person name="Taylor A."/>
            <person name="Grigoriev I.V."/>
            <person name="Nagy L.G."/>
            <person name="Martin F."/>
            <person name="Kauserud H."/>
        </authorList>
    </citation>
    <scope>NUCLEOTIDE SEQUENCE</scope>
    <source>
        <strain evidence="1">CBHHK182m</strain>
    </source>
</reference>
<dbReference type="AlphaFoldDB" id="A0AAD7IZR2"/>
<comment type="caution">
    <text evidence="1">The sequence shown here is derived from an EMBL/GenBank/DDBJ whole genome shotgun (WGS) entry which is preliminary data.</text>
</comment>
<sequence length="279" mass="32562">MPSSIMGLHLLKKTYTFSYKLSHFLGDDELRLILQQGSVWSSLIHIASDNWDLARDSIRLGYTLASIPDWQPLIRQELDSWITVFFRSLAHWRRVEEYNSVLSQIWNPIPGDYEFIDDNEKALGLTFVVLLKNWEDLDLAAADILNKFVQMLRCTNWAVLQWFHEKEEEERRAYYTNSGPKITPRFITAFSIPLHDSLICVLATIRIHTSTGNTPSDAEELPGERKKAFDNIAQILENIANNMPLSMSDVEQEQRDWNYWNQLQEQLQTEISELERSLQ</sequence>
<dbReference type="EMBL" id="JARKIB010000053">
    <property type="protein sequence ID" value="KAJ7754015.1"/>
    <property type="molecule type" value="Genomic_DNA"/>
</dbReference>
<dbReference type="Proteomes" id="UP001215598">
    <property type="component" value="Unassembled WGS sequence"/>
</dbReference>